<dbReference type="AlphaFoldDB" id="L0K892"/>
<protein>
    <recommendedName>
        <fullName evidence="1">UPF0237 protein Halha_0302</fullName>
    </recommendedName>
</protein>
<dbReference type="KEGG" id="hhl:Halha_0302"/>
<organism evidence="3 4">
    <name type="scientific">Halobacteroides halobius (strain ATCC 35273 / DSM 5150 / MD-1)</name>
    <dbReference type="NCBI Taxonomy" id="748449"/>
    <lineage>
        <taxon>Bacteria</taxon>
        <taxon>Bacillati</taxon>
        <taxon>Bacillota</taxon>
        <taxon>Clostridia</taxon>
        <taxon>Halanaerobiales</taxon>
        <taxon>Halobacteroidaceae</taxon>
        <taxon>Halobacteroides</taxon>
    </lineage>
</organism>
<dbReference type="Gene3D" id="3.30.70.260">
    <property type="match status" value="1"/>
</dbReference>
<dbReference type="SUPFAM" id="SSF55021">
    <property type="entry name" value="ACT-like"/>
    <property type="match status" value="1"/>
</dbReference>
<dbReference type="HOGENOM" id="CLU_155669_0_1_9"/>
<dbReference type="CDD" id="cd04872">
    <property type="entry name" value="ACT_1ZPV"/>
    <property type="match status" value="1"/>
</dbReference>
<dbReference type="OrthoDB" id="9803078at2"/>
<dbReference type="FunFam" id="3.30.70.260:FF:000032">
    <property type="entry name" value="UPF0237 protein SP_0238"/>
    <property type="match status" value="1"/>
</dbReference>
<dbReference type="InterPro" id="IPR002912">
    <property type="entry name" value="ACT_dom"/>
</dbReference>
<comment type="similarity">
    <text evidence="1">Belongs to the UPF0237 family.</text>
</comment>
<dbReference type="InterPro" id="IPR045865">
    <property type="entry name" value="ACT-like_dom_sf"/>
</dbReference>
<dbReference type="Proteomes" id="UP000010880">
    <property type="component" value="Chromosome"/>
</dbReference>
<dbReference type="InterPro" id="IPR022986">
    <property type="entry name" value="UPF0237_ACT"/>
</dbReference>
<reference evidence="4" key="1">
    <citation type="submission" date="2012-02" db="EMBL/GenBank/DDBJ databases">
        <title>The complete genome of Halobacteroides halobius DSM 5150.</title>
        <authorList>
            <person name="Lucas S."/>
            <person name="Copeland A."/>
            <person name="Lapidus A."/>
            <person name="Glavina del Rio T."/>
            <person name="Dalin E."/>
            <person name="Tice H."/>
            <person name="Bruce D."/>
            <person name="Goodwin L."/>
            <person name="Pitluck S."/>
            <person name="Peters L."/>
            <person name="Mikhailova N."/>
            <person name="Gu W."/>
            <person name="Kyrpides N."/>
            <person name="Mavromatis K."/>
            <person name="Ivanova N."/>
            <person name="Brettin T."/>
            <person name="Detter J.C."/>
            <person name="Han C."/>
            <person name="Larimer F."/>
            <person name="Land M."/>
            <person name="Hauser L."/>
            <person name="Markowitz V."/>
            <person name="Cheng J.-F."/>
            <person name="Hugenholtz P."/>
            <person name="Woyke T."/>
            <person name="Wu D."/>
            <person name="Tindall B."/>
            <person name="Pomrenke H."/>
            <person name="Brambilla E."/>
            <person name="Klenk H.-P."/>
            <person name="Eisen J.A."/>
        </authorList>
    </citation>
    <scope>NUCLEOTIDE SEQUENCE [LARGE SCALE GENOMIC DNA]</scope>
    <source>
        <strain evidence="4">ATCC 35273 / DSM 5150 / MD-1</strain>
    </source>
</reference>
<gene>
    <name evidence="3" type="ordered locus">Halha_0302</name>
</gene>
<dbReference type="RefSeq" id="WP_015326039.1">
    <property type="nucleotide sequence ID" value="NC_019978.1"/>
</dbReference>
<dbReference type="PANTHER" id="PTHR34875">
    <property type="entry name" value="UPF0237 PROTEIN MJ1558"/>
    <property type="match status" value="1"/>
</dbReference>
<accession>L0K892</accession>
<evidence type="ECO:0000313" key="3">
    <source>
        <dbReference type="EMBL" id="AGB40313.1"/>
    </source>
</evidence>
<dbReference type="NCBIfam" id="NF001220">
    <property type="entry name" value="PRK00194.1"/>
    <property type="match status" value="1"/>
</dbReference>
<name>L0K892_HALHC</name>
<dbReference type="Pfam" id="PF13740">
    <property type="entry name" value="ACT_6"/>
    <property type="match status" value="1"/>
</dbReference>
<dbReference type="eggNOG" id="COG3830">
    <property type="taxonomic scope" value="Bacteria"/>
</dbReference>
<proteinExistence type="inferred from homology"/>
<dbReference type="PROSITE" id="PS51671">
    <property type="entry name" value="ACT"/>
    <property type="match status" value="1"/>
</dbReference>
<evidence type="ECO:0000313" key="4">
    <source>
        <dbReference type="Proteomes" id="UP000010880"/>
    </source>
</evidence>
<sequence length="98" mass="11257">MQQDTEKNKERAVVTVLGSDKVGIVAEITEILAEHNANIIDISQTLLEDLFAMIMLVELDDLDTDFETLGQQLEEEGERLGVKIMLQHEKVFRYMHRI</sequence>
<evidence type="ECO:0000256" key="1">
    <source>
        <dbReference type="HAMAP-Rule" id="MF_01054"/>
    </source>
</evidence>
<dbReference type="HAMAP" id="MF_01054">
    <property type="entry name" value="UPF0237"/>
    <property type="match status" value="1"/>
</dbReference>
<keyword evidence="4" id="KW-1185">Reference proteome</keyword>
<dbReference type="STRING" id="748449.Halha_0302"/>
<dbReference type="PANTHER" id="PTHR34875:SF6">
    <property type="entry name" value="UPF0237 PROTEIN MJ1558"/>
    <property type="match status" value="1"/>
</dbReference>
<dbReference type="EMBL" id="CP003359">
    <property type="protein sequence ID" value="AGB40313.1"/>
    <property type="molecule type" value="Genomic_DNA"/>
</dbReference>
<feature type="domain" description="ACT" evidence="2">
    <location>
        <begin position="13"/>
        <end position="87"/>
    </location>
</feature>
<dbReference type="InterPro" id="IPR050990">
    <property type="entry name" value="UPF0237/GcvR_regulator"/>
</dbReference>
<evidence type="ECO:0000259" key="2">
    <source>
        <dbReference type="PROSITE" id="PS51671"/>
    </source>
</evidence>